<proteinExistence type="predicted"/>
<dbReference type="SUPFAM" id="SSF53067">
    <property type="entry name" value="Actin-like ATPase domain"/>
    <property type="match status" value="1"/>
</dbReference>
<dbReference type="InterPro" id="IPR043129">
    <property type="entry name" value="ATPase_NBD"/>
</dbReference>
<dbReference type="InterPro" id="IPR002731">
    <property type="entry name" value="ATPase_BadF"/>
</dbReference>
<gene>
    <name evidence="6" type="ORF">ASZ90_006942</name>
</gene>
<dbReference type="PANTHER" id="PTHR32329">
    <property type="entry name" value="BIFUNCTIONAL PROTEIN [INCLUDES 2-HYDROXYACYL-COA DEHYDRATASE (N-TER) AND ITS ACTIVATOR DOMAIN (C_TERM)-RELATED"/>
    <property type="match status" value="1"/>
</dbReference>
<dbReference type="EMBL" id="LNQE01000914">
    <property type="protein sequence ID" value="KUG23281.1"/>
    <property type="molecule type" value="Genomic_DNA"/>
</dbReference>
<protein>
    <submittedName>
        <fullName evidence="6">Benzoyl-coa reductase subunit badg</fullName>
        <ecNumber evidence="6">1.3.7.8</ecNumber>
    </submittedName>
</protein>
<dbReference type="GO" id="GO:0046872">
    <property type="term" value="F:metal ion binding"/>
    <property type="evidence" value="ECO:0007669"/>
    <property type="project" value="UniProtKB-KW"/>
</dbReference>
<accession>A0A0W8FR83</accession>
<dbReference type="InterPro" id="IPR051805">
    <property type="entry name" value="Dehydratase_Activator_Redct"/>
</dbReference>
<name>A0A0W8FR83_9ZZZZ</name>
<evidence type="ECO:0000259" key="5">
    <source>
        <dbReference type="Pfam" id="PF01869"/>
    </source>
</evidence>
<dbReference type="GO" id="GO:0051536">
    <property type="term" value="F:iron-sulfur cluster binding"/>
    <property type="evidence" value="ECO:0007669"/>
    <property type="project" value="UniProtKB-KW"/>
</dbReference>
<sequence length="263" mass="28200">MFVAGCDVGSLTSKAVIMKDGKIIESVIIKSKARPWESADEVMDIVLSRAALTMKDIKRCVGTGYGRDKISFINEAISEIACHGKGARWLVPSVRTVIDIGGQDCKALRLDDKGNMVKFITNDKCASGTGRFLEVMAKVMNLKLDEMGEMSLRSKHPVTFASACTVWAQADVIQHLNDKVPIEDIAAGVNNAMASRMSTLANNIGLESDVCMTGGVAKNSGVVNALEKNLGIRIKRIRREDPQIAGAIGAALFAMEKVNGGAK</sequence>
<comment type="cofactor">
    <cofactor evidence="1">
        <name>[4Fe-4S] cluster</name>
        <dbReference type="ChEBI" id="CHEBI:49883"/>
    </cofactor>
</comment>
<dbReference type="GO" id="GO:0018522">
    <property type="term" value="F:benzoyl-CoA reductase activity"/>
    <property type="evidence" value="ECO:0007669"/>
    <property type="project" value="UniProtKB-EC"/>
</dbReference>
<keyword evidence="2" id="KW-0479">Metal-binding</keyword>
<keyword evidence="4" id="KW-0411">Iron-sulfur</keyword>
<reference evidence="6" key="1">
    <citation type="journal article" date="2015" name="Proc. Natl. Acad. Sci. U.S.A.">
        <title>Networks of energetic and metabolic interactions define dynamics in microbial communities.</title>
        <authorList>
            <person name="Embree M."/>
            <person name="Liu J.K."/>
            <person name="Al-Bassam M.M."/>
            <person name="Zengler K."/>
        </authorList>
    </citation>
    <scope>NUCLEOTIDE SEQUENCE</scope>
</reference>
<dbReference type="CDD" id="cd24036">
    <property type="entry name" value="ASKHA_NBD_BcrAD_BadFG_HgdC_HadI"/>
    <property type="match status" value="1"/>
</dbReference>
<evidence type="ECO:0000256" key="1">
    <source>
        <dbReference type="ARBA" id="ARBA00001966"/>
    </source>
</evidence>
<evidence type="ECO:0000313" key="6">
    <source>
        <dbReference type="EMBL" id="KUG23281.1"/>
    </source>
</evidence>
<keyword evidence="6" id="KW-0560">Oxidoreductase</keyword>
<dbReference type="EC" id="1.3.7.8" evidence="6"/>
<dbReference type="Pfam" id="PF01869">
    <property type="entry name" value="BcrAD_BadFG"/>
    <property type="match status" value="1"/>
</dbReference>
<organism evidence="6">
    <name type="scientific">hydrocarbon metagenome</name>
    <dbReference type="NCBI Taxonomy" id="938273"/>
    <lineage>
        <taxon>unclassified sequences</taxon>
        <taxon>metagenomes</taxon>
        <taxon>ecological metagenomes</taxon>
    </lineage>
</organism>
<keyword evidence="3" id="KW-0408">Iron</keyword>
<evidence type="ECO:0000256" key="4">
    <source>
        <dbReference type="ARBA" id="ARBA00023014"/>
    </source>
</evidence>
<dbReference type="AlphaFoldDB" id="A0A0W8FR83"/>
<dbReference type="PANTHER" id="PTHR32329:SF2">
    <property type="entry name" value="BIFUNCTIONAL PROTEIN [INCLUDES 2-HYDROXYACYL-COA DEHYDRATASE (N-TER) AND ITS ACTIVATOR DOMAIN (C_TERM)"/>
    <property type="match status" value="1"/>
</dbReference>
<comment type="caution">
    <text evidence="6">The sequence shown here is derived from an EMBL/GenBank/DDBJ whole genome shotgun (WGS) entry which is preliminary data.</text>
</comment>
<feature type="domain" description="ATPase BadF/BadG/BcrA/BcrD type" evidence="5">
    <location>
        <begin position="5"/>
        <end position="254"/>
    </location>
</feature>
<dbReference type="InterPro" id="IPR008275">
    <property type="entry name" value="CoA_E_activase_dom"/>
</dbReference>
<evidence type="ECO:0000256" key="2">
    <source>
        <dbReference type="ARBA" id="ARBA00022723"/>
    </source>
</evidence>
<dbReference type="NCBIfam" id="TIGR00241">
    <property type="entry name" value="CoA_E_activ"/>
    <property type="match status" value="1"/>
</dbReference>
<dbReference type="Gene3D" id="3.30.420.40">
    <property type="match status" value="2"/>
</dbReference>
<evidence type="ECO:0000256" key="3">
    <source>
        <dbReference type="ARBA" id="ARBA00023004"/>
    </source>
</evidence>